<feature type="non-terminal residue" evidence="8">
    <location>
        <position position="1"/>
    </location>
</feature>
<dbReference type="CDD" id="cd08956">
    <property type="entry name" value="KR_3_FAS_SDR_x"/>
    <property type="match status" value="1"/>
</dbReference>
<organism evidence="8 9">
    <name type="scientific">Actinophytocola xanthii</name>
    <dbReference type="NCBI Taxonomy" id="1912961"/>
    <lineage>
        <taxon>Bacteria</taxon>
        <taxon>Bacillati</taxon>
        <taxon>Actinomycetota</taxon>
        <taxon>Actinomycetes</taxon>
        <taxon>Pseudonocardiales</taxon>
        <taxon>Pseudonocardiaceae</taxon>
    </lineage>
</organism>
<accession>A0A1Q8BWE0</accession>
<dbReference type="AlphaFoldDB" id="A0A1Q8BWE0"/>
<dbReference type="PROSITE" id="PS50075">
    <property type="entry name" value="CARRIER"/>
    <property type="match status" value="1"/>
</dbReference>
<evidence type="ECO:0000259" key="7">
    <source>
        <dbReference type="PROSITE" id="PS52019"/>
    </source>
</evidence>
<dbReference type="RefSeq" id="WP_143230011.1">
    <property type="nucleotide sequence ID" value="NZ_MSIE01000120.1"/>
</dbReference>
<dbReference type="Pfam" id="PF21089">
    <property type="entry name" value="PKS_DH_N"/>
    <property type="match status" value="1"/>
</dbReference>
<feature type="domain" description="Carrier" evidence="6">
    <location>
        <begin position="749"/>
        <end position="824"/>
    </location>
</feature>
<dbReference type="SUPFAM" id="SSF51735">
    <property type="entry name" value="NAD(P)-binding Rossmann-fold domains"/>
    <property type="match status" value="2"/>
</dbReference>
<evidence type="ECO:0000313" key="9">
    <source>
        <dbReference type="Proteomes" id="UP000185596"/>
    </source>
</evidence>
<dbReference type="STRING" id="1912961.BU204_36330"/>
<dbReference type="InterPro" id="IPR050091">
    <property type="entry name" value="PKS_NRPS_Biosynth_Enz"/>
</dbReference>
<keyword evidence="9" id="KW-1185">Reference proteome</keyword>
<dbReference type="PROSITE" id="PS52019">
    <property type="entry name" value="PKS_MFAS_DH"/>
    <property type="match status" value="1"/>
</dbReference>
<evidence type="ECO:0000256" key="1">
    <source>
        <dbReference type="ARBA" id="ARBA00022450"/>
    </source>
</evidence>
<dbReference type="GO" id="GO:0006633">
    <property type="term" value="P:fatty acid biosynthetic process"/>
    <property type="evidence" value="ECO:0007669"/>
    <property type="project" value="TreeGrafter"/>
</dbReference>
<keyword evidence="1" id="KW-0596">Phosphopantetheine</keyword>
<dbReference type="InterPro" id="IPR049900">
    <property type="entry name" value="PKS_mFAS_DH"/>
</dbReference>
<dbReference type="InterPro" id="IPR009081">
    <property type="entry name" value="PP-bd_ACP"/>
</dbReference>
<dbReference type="Proteomes" id="UP000185596">
    <property type="component" value="Unassembled WGS sequence"/>
</dbReference>
<dbReference type="InterPro" id="IPR057326">
    <property type="entry name" value="KR_dom"/>
</dbReference>
<dbReference type="SMART" id="SM00824">
    <property type="entry name" value="PKS_TE"/>
    <property type="match status" value="1"/>
</dbReference>
<dbReference type="PROSITE" id="PS00012">
    <property type="entry name" value="PHOSPHOPANTETHEINE"/>
    <property type="match status" value="1"/>
</dbReference>
<keyword evidence="3" id="KW-0808">Transferase</keyword>
<dbReference type="InterPro" id="IPR036291">
    <property type="entry name" value="NAD(P)-bd_dom_sf"/>
</dbReference>
<dbReference type="InterPro" id="IPR042104">
    <property type="entry name" value="PKS_dehydratase_sf"/>
</dbReference>
<dbReference type="Gene3D" id="3.40.50.1820">
    <property type="entry name" value="alpha/beta hydrolase"/>
    <property type="match status" value="1"/>
</dbReference>
<dbReference type="InterPro" id="IPR049551">
    <property type="entry name" value="PKS_DH_C"/>
</dbReference>
<dbReference type="GO" id="GO:0004312">
    <property type="term" value="F:fatty acid synthase activity"/>
    <property type="evidence" value="ECO:0007669"/>
    <property type="project" value="TreeGrafter"/>
</dbReference>
<evidence type="ECO:0000256" key="4">
    <source>
        <dbReference type="ARBA" id="ARBA00022737"/>
    </source>
</evidence>
<evidence type="ECO:0000256" key="3">
    <source>
        <dbReference type="ARBA" id="ARBA00022679"/>
    </source>
</evidence>
<feature type="region of interest" description="N-terminal hotdog fold" evidence="5">
    <location>
        <begin position="58"/>
        <end position="182"/>
    </location>
</feature>
<evidence type="ECO:0000256" key="2">
    <source>
        <dbReference type="ARBA" id="ARBA00022553"/>
    </source>
</evidence>
<reference evidence="8 9" key="1">
    <citation type="submission" date="2016-12" db="EMBL/GenBank/DDBJ databases">
        <title>The draft genome sequence of Actinophytocola sp. 11-183.</title>
        <authorList>
            <person name="Wang W."/>
            <person name="Yuan L."/>
        </authorList>
    </citation>
    <scope>NUCLEOTIDE SEQUENCE [LARGE SCALE GENOMIC DNA]</scope>
    <source>
        <strain evidence="8 9">11-183</strain>
    </source>
</reference>
<dbReference type="Gene3D" id="1.10.1200.10">
    <property type="entry name" value="ACP-like"/>
    <property type="match status" value="1"/>
</dbReference>
<feature type="domain" description="PKS/mFAS DH" evidence="7">
    <location>
        <begin position="58"/>
        <end position="351"/>
    </location>
</feature>
<dbReference type="Pfam" id="PF00975">
    <property type="entry name" value="Thioesterase"/>
    <property type="match status" value="1"/>
</dbReference>
<dbReference type="OrthoDB" id="9778690at2"/>
<evidence type="ECO:0000313" key="8">
    <source>
        <dbReference type="EMBL" id="OLF06421.1"/>
    </source>
</evidence>
<dbReference type="InterPro" id="IPR013968">
    <property type="entry name" value="PKS_KR"/>
</dbReference>
<dbReference type="InterPro" id="IPR020807">
    <property type="entry name" value="PKS_DH"/>
</dbReference>
<dbReference type="SUPFAM" id="SSF47336">
    <property type="entry name" value="ACP-like"/>
    <property type="match status" value="1"/>
</dbReference>
<dbReference type="InterPro" id="IPR020806">
    <property type="entry name" value="PKS_PP-bd"/>
</dbReference>
<dbReference type="SMART" id="SM00822">
    <property type="entry name" value="PKS_KR"/>
    <property type="match status" value="1"/>
</dbReference>
<dbReference type="InterPro" id="IPR029058">
    <property type="entry name" value="AB_hydrolase_fold"/>
</dbReference>
<feature type="active site" description="Proton acceptor; for dehydratase activity" evidence="5">
    <location>
        <position position="90"/>
    </location>
</feature>
<dbReference type="Gene3D" id="3.40.50.720">
    <property type="entry name" value="NAD(P)-binding Rossmann-like Domain"/>
    <property type="match status" value="1"/>
</dbReference>
<dbReference type="InterPro" id="IPR001031">
    <property type="entry name" value="Thioesterase"/>
</dbReference>
<gene>
    <name evidence="8" type="ORF">BU204_36330</name>
</gene>
<dbReference type="Gene3D" id="3.30.70.3290">
    <property type="match status" value="1"/>
</dbReference>
<keyword evidence="4" id="KW-0677">Repeat</keyword>
<dbReference type="InterPro" id="IPR006162">
    <property type="entry name" value="Ppantetheine_attach_site"/>
</dbReference>
<dbReference type="Pfam" id="PF08659">
    <property type="entry name" value="KR"/>
    <property type="match status" value="1"/>
</dbReference>
<dbReference type="PANTHER" id="PTHR43775:SF51">
    <property type="entry name" value="INACTIVE PHENOLPHTHIOCEROL SYNTHESIS POLYKETIDE SYNTHASE TYPE I PKS1-RELATED"/>
    <property type="match status" value="1"/>
</dbReference>
<dbReference type="InterPro" id="IPR020802">
    <property type="entry name" value="TesA-like"/>
</dbReference>
<dbReference type="PANTHER" id="PTHR43775">
    <property type="entry name" value="FATTY ACID SYNTHASE"/>
    <property type="match status" value="1"/>
</dbReference>
<evidence type="ECO:0000259" key="6">
    <source>
        <dbReference type="PROSITE" id="PS50075"/>
    </source>
</evidence>
<dbReference type="SMART" id="SM00823">
    <property type="entry name" value="PKS_PP"/>
    <property type="match status" value="1"/>
</dbReference>
<dbReference type="InterPro" id="IPR049552">
    <property type="entry name" value="PKS_DH_N"/>
</dbReference>
<feature type="region of interest" description="C-terminal hotdog fold" evidence="5">
    <location>
        <begin position="194"/>
        <end position="351"/>
    </location>
</feature>
<dbReference type="InterPro" id="IPR036736">
    <property type="entry name" value="ACP-like_sf"/>
</dbReference>
<protein>
    <submittedName>
        <fullName evidence="8">Uncharacterized protein</fullName>
    </submittedName>
</protein>
<dbReference type="SUPFAM" id="SSF53474">
    <property type="entry name" value="alpha/beta-Hydrolases"/>
    <property type="match status" value="1"/>
</dbReference>
<proteinExistence type="predicted"/>
<dbReference type="GO" id="GO:0031177">
    <property type="term" value="F:phosphopantetheine binding"/>
    <property type="evidence" value="ECO:0007669"/>
    <property type="project" value="InterPro"/>
</dbReference>
<dbReference type="Pfam" id="PF00550">
    <property type="entry name" value="PP-binding"/>
    <property type="match status" value="1"/>
</dbReference>
<dbReference type="InterPro" id="IPR055123">
    <property type="entry name" value="SpnB-like_Rossmann"/>
</dbReference>
<dbReference type="EMBL" id="MSIE01000120">
    <property type="protein sequence ID" value="OLF06421.1"/>
    <property type="molecule type" value="Genomic_DNA"/>
</dbReference>
<keyword evidence="2" id="KW-0597">Phosphoprotein</keyword>
<dbReference type="SMART" id="SM00826">
    <property type="entry name" value="PKS_DH"/>
    <property type="match status" value="1"/>
</dbReference>
<evidence type="ECO:0000256" key="5">
    <source>
        <dbReference type="PROSITE-ProRule" id="PRU01363"/>
    </source>
</evidence>
<name>A0A1Q8BWE0_9PSEU</name>
<comment type="caution">
    <text evidence="8">The sequence shown here is derived from an EMBL/GenBank/DDBJ whole genome shotgun (WGS) entry which is preliminary data.</text>
</comment>
<dbReference type="FunFam" id="1.10.1200.10:FF:000007">
    <property type="entry name" value="Probable polyketide synthase pks17"/>
    <property type="match status" value="1"/>
</dbReference>
<dbReference type="Gene3D" id="3.10.129.110">
    <property type="entry name" value="Polyketide synthase dehydratase"/>
    <property type="match status" value="1"/>
</dbReference>
<sequence>RALAALHVTGAAVDWSAFVAGGVTVDLPTYAFQPRRYWPRGGLRTGDPTGLGLVPAEHPILGAAVRLADDGGALLTGRLSLAAHPWLADHRVGGAVLFPGTGFLELALRAADEVGCGRVEELALEVPLVLAEGDQVAVQVRVGAADTDGVRDIGVYSRSLGLLDADWTRHAAGTLGPAHPTPTPADQAWPPPGATEVALDDCYDRLTASGTEYGPVFRGLRAVWRRGEEFFAEVALPEPARGAAGGYGIHPALLDAAVQAHAVVDAGKGLLPFSWRGVGLHAGGASLLRVRWTATDDAIALTAADAHGVPVLAVDALVLRSAAALRSTGARDTLLGLDWVRTAPAPSTADPLTPLGLDPFATLDALAEIPDALLAEIAGGEPVATTLARVLALLQTWLADERVADTRLVLLSRGATTGADLAAAAAWGLVRSAQAEHPGRFLLVDHDGTDASRAALPAAVAAAGDEPQLVLRDGATHVARLTRLPAPDPAAPWDGTVLITGGTGGLGGVLARHLVGRGHRVVVASRRPGAVPEGVEAVACDVSDRDAVHALVAGIPELTAVVHAAGVLDDGVVDQLTPERLDTVLSPKADGAWYLHEATRDRGLAGFVLYSSVAGVMGSPGQGNYAAANAYLDALAAQRHGLGLPATSLAWGPWTSDLGMLAADTRRTRASGLTPIGVEQGLAMFDAATASDHPLVVLLRTAGPLTANVPPLFRALAPTARRTAAGASDVTPDTLRDRLRGRDADERRRILRELVVAHTAAVLGHDRADDVDPTQEFLELGFESLLSVQLRNQLAEAVGLRLPTTVIFDQPTPTRLADWLHDQLGDHAAAPVPSAPAEDTVGRLFYRAVHDGHLTEALGLLKAVAALRPSFETPAELDELPAPVTLVDGPAAPQLICISSPVVVGGVHQYMNIATHFRGLRKVMAVPLAGFATGELLPATPGAAARVVAECVLEASDGEPFVLVGHSTAGVIASAVAGLLEHTWGVRPAGVALLDTLSRHHGSGDVADYTAMTRNIVTRFEQEEGGAAQVDSTRLSAMARWLNRLPDMERERTTAPVLLLRCGEVADTPPEQRALLTAGDSIRTLHATHESLAQEDAEQTAQRLEEWLQDTVLAVPSGV</sequence>
<feature type="active site" description="Proton donor; for dehydratase activity" evidence="5">
    <location>
        <position position="255"/>
    </location>
</feature>
<dbReference type="Pfam" id="PF14765">
    <property type="entry name" value="PS-DH"/>
    <property type="match status" value="1"/>
</dbReference>
<dbReference type="Pfam" id="PF22953">
    <property type="entry name" value="SpnB_Rossmann"/>
    <property type="match status" value="1"/>
</dbReference>